<sequence>NGNSGNVKISFYELASQTYNTYYVDETNGSDFNTGTSESQAFKSLGRAIRISNISTFSNYPIQINVLSNLTKKGQNETLLSITNFTGIIDFKKHQTEFGLYIRHCNIKITNLIVEDGRLTVSDSICHLDNCVFNHHADDTSGVFFQFCQLALDSIKFQGENNTKISAMSILHSFASIRGTKISNVKYGIECLASVVVKSDDLVFTNCQSQYVTSQGGKIFHS</sequence>
<proteinExistence type="predicted"/>
<dbReference type="Proteomes" id="UP000030014">
    <property type="component" value="Unassembled WGS sequence"/>
</dbReference>
<dbReference type="RefSeq" id="WP_039260029.1">
    <property type="nucleotide sequence ID" value="NZ_JDRY01000135.1"/>
</dbReference>
<evidence type="ECO:0000313" key="1">
    <source>
        <dbReference type="EMBL" id="KGM94521.1"/>
    </source>
</evidence>
<dbReference type="EMBL" id="JDRY01000135">
    <property type="protein sequence ID" value="KGM94521.1"/>
    <property type="molecule type" value="Genomic_DNA"/>
</dbReference>
<organism evidence="1 2">
    <name type="scientific">Clostridium botulinum C/D str. DC5</name>
    <dbReference type="NCBI Taxonomy" id="1443128"/>
    <lineage>
        <taxon>Bacteria</taxon>
        <taxon>Bacillati</taxon>
        <taxon>Bacillota</taxon>
        <taxon>Clostridia</taxon>
        <taxon>Eubacteriales</taxon>
        <taxon>Clostridiaceae</taxon>
        <taxon>Clostridium</taxon>
    </lineage>
</organism>
<dbReference type="AlphaFoldDB" id="A0A0A0I2G4"/>
<accession>A0A0A0I2G4</accession>
<reference evidence="1 2" key="1">
    <citation type="submission" date="2014-01" db="EMBL/GenBank/DDBJ databases">
        <title>Plasmidome dynamics in the species complex Clostridium novyi sensu lato converts strains of independent lineages into distinctly different pathogens.</title>
        <authorList>
            <person name="Skarin H."/>
            <person name="Segerman B."/>
        </authorList>
    </citation>
    <scope>NUCLEOTIDE SEQUENCE [LARGE SCALE GENOMIC DNA]</scope>
    <source>
        <strain evidence="1 2">DC5</strain>
    </source>
</reference>
<evidence type="ECO:0000313" key="2">
    <source>
        <dbReference type="Proteomes" id="UP000030014"/>
    </source>
</evidence>
<name>A0A0A0I2G4_CLOBO</name>
<protein>
    <submittedName>
        <fullName evidence="1">Uncharacterized protein</fullName>
    </submittedName>
</protein>
<feature type="non-terminal residue" evidence="1">
    <location>
        <position position="1"/>
    </location>
</feature>
<comment type="caution">
    <text evidence="1">The sequence shown here is derived from an EMBL/GenBank/DDBJ whole genome shotgun (WGS) entry which is preliminary data.</text>
</comment>
<gene>
    <name evidence="1" type="ORF">Z955_14400</name>
</gene>